<sequence>MIKISNKEIIDVLKFSDDKVILVEKKPNLNSVGYGVNYFILNFSTGEKEIITKDAYLLKKYGTNRKQIADKLGNFVTPSAVVMPDKSVLVIYPTGETGLFDSEGELVKDGILDYNGSPVSGIAVDGECFWSVCQKENCVIRYFTDGVKVDIRVGTAEQNTFPNPHFVSSDDEYVYVCCDHRRVRKIDKNDFTVSDVRKTYTDLMGYYRFGKYAIIIKHDGAYCDKD</sequence>
<dbReference type="RefSeq" id="WP_078768833.1">
    <property type="nucleotide sequence ID" value="NZ_FUWW01000015.1"/>
</dbReference>
<proteinExistence type="predicted"/>
<dbReference type="AlphaFoldDB" id="A0A1T4MSZ0"/>
<dbReference type="SUPFAM" id="SSF50969">
    <property type="entry name" value="YVTN repeat-like/Quinoprotein amine dehydrogenase"/>
    <property type="match status" value="1"/>
</dbReference>
<keyword evidence="2" id="KW-1185">Reference proteome</keyword>
<dbReference type="EMBL" id="FUWW01000015">
    <property type="protein sequence ID" value="SJZ69947.1"/>
    <property type="molecule type" value="Genomic_DNA"/>
</dbReference>
<dbReference type="STRING" id="290054.SAMN02745114_01368"/>
<organism evidence="1 2">
    <name type="scientific">Eubacterium coprostanoligenes</name>
    <dbReference type="NCBI Taxonomy" id="290054"/>
    <lineage>
        <taxon>Bacteria</taxon>
        <taxon>Bacillati</taxon>
        <taxon>Bacillota</taxon>
        <taxon>Clostridia</taxon>
        <taxon>Eubacteriales</taxon>
        <taxon>Eubacteriaceae</taxon>
        <taxon>Eubacterium</taxon>
    </lineage>
</organism>
<protein>
    <submittedName>
        <fullName evidence="1">Uncharacterized protein</fullName>
    </submittedName>
</protein>
<dbReference type="InterPro" id="IPR011044">
    <property type="entry name" value="Quino_amine_DH_bsu"/>
</dbReference>
<dbReference type="Gene3D" id="2.120.10.30">
    <property type="entry name" value="TolB, C-terminal domain"/>
    <property type="match status" value="1"/>
</dbReference>
<evidence type="ECO:0000313" key="2">
    <source>
        <dbReference type="Proteomes" id="UP000190657"/>
    </source>
</evidence>
<dbReference type="InterPro" id="IPR011042">
    <property type="entry name" value="6-blade_b-propeller_TolB-like"/>
</dbReference>
<dbReference type="Proteomes" id="UP000190657">
    <property type="component" value="Unassembled WGS sequence"/>
</dbReference>
<name>A0A1T4MSZ0_9FIRM</name>
<accession>A0A1T4MSZ0</accession>
<evidence type="ECO:0000313" key="1">
    <source>
        <dbReference type="EMBL" id="SJZ69947.1"/>
    </source>
</evidence>
<reference evidence="1 2" key="1">
    <citation type="submission" date="2017-02" db="EMBL/GenBank/DDBJ databases">
        <authorList>
            <person name="Peterson S.W."/>
        </authorList>
    </citation>
    <scope>NUCLEOTIDE SEQUENCE [LARGE SCALE GENOMIC DNA]</scope>
    <source>
        <strain evidence="1 2">ATCC 51222</strain>
    </source>
</reference>
<gene>
    <name evidence="1" type="ORF">SAMN02745114_01368</name>
</gene>